<feature type="compositionally biased region" description="Basic and acidic residues" evidence="6">
    <location>
        <begin position="1"/>
        <end position="15"/>
    </location>
</feature>
<dbReference type="Pfam" id="PF12474">
    <property type="entry name" value="PKK"/>
    <property type="match status" value="2"/>
</dbReference>
<reference evidence="7" key="1">
    <citation type="submission" date="2014-12" db="EMBL/GenBank/DDBJ databases">
        <title>Insight into the proteome of Arion vulgaris.</title>
        <authorList>
            <person name="Aradska J."/>
            <person name="Bulat T."/>
            <person name="Smidak R."/>
            <person name="Sarate P."/>
            <person name="Gangsoo J."/>
            <person name="Sialana F."/>
            <person name="Bilban M."/>
            <person name="Lubec G."/>
        </authorList>
    </citation>
    <scope>NUCLEOTIDE SEQUENCE</scope>
    <source>
        <tissue evidence="7">Skin</tissue>
    </source>
</reference>
<feature type="coiled-coil region" evidence="5">
    <location>
        <begin position="358"/>
        <end position="388"/>
    </location>
</feature>
<dbReference type="InterPro" id="IPR022165">
    <property type="entry name" value="PKK"/>
</dbReference>
<dbReference type="EMBL" id="HACG01037964">
    <property type="protein sequence ID" value="CEK84829.1"/>
    <property type="molecule type" value="Transcribed_RNA"/>
</dbReference>
<feature type="region of interest" description="Disordered" evidence="6">
    <location>
        <begin position="428"/>
        <end position="450"/>
    </location>
</feature>
<feature type="region of interest" description="Disordered" evidence="6">
    <location>
        <begin position="540"/>
        <end position="560"/>
    </location>
</feature>
<dbReference type="AlphaFoldDB" id="A0A0B7AUV7"/>
<keyword evidence="1" id="KW-0723">Serine/threonine-protein kinase</keyword>
<organism evidence="7">
    <name type="scientific">Arion vulgaris</name>
    <dbReference type="NCBI Taxonomy" id="1028688"/>
    <lineage>
        <taxon>Eukaryota</taxon>
        <taxon>Metazoa</taxon>
        <taxon>Spiralia</taxon>
        <taxon>Lophotrochozoa</taxon>
        <taxon>Mollusca</taxon>
        <taxon>Gastropoda</taxon>
        <taxon>Heterobranchia</taxon>
        <taxon>Euthyneura</taxon>
        <taxon>Panpulmonata</taxon>
        <taxon>Eupulmonata</taxon>
        <taxon>Stylommatophora</taxon>
        <taxon>Helicina</taxon>
        <taxon>Arionoidea</taxon>
        <taxon>Arionidae</taxon>
        <taxon>Arion</taxon>
    </lineage>
</organism>
<dbReference type="PANTHER" id="PTHR46538:SF3">
    <property type="entry name" value="PROTEIN KINASE DOMAIN-CONTAINING PROTEIN"/>
    <property type="match status" value="1"/>
</dbReference>
<feature type="compositionally biased region" description="Polar residues" evidence="6">
    <location>
        <begin position="551"/>
        <end position="560"/>
    </location>
</feature>
<gene>
    <name evidence="7" type="primary">ORF144746</name>
    <name evidence="8" type="synonym">ORF144756</name>
</gene>
<feature type="non-terminal residue" evidence="7">
    <location>
        <position position="1"/>
    </location>
</feature>
<feature type="coiled-coil region" evidence="5">
    <location>
        <begin position="257"/>
        <end position="318"/>
    </location>
</feature>
<dbReference type="GO" id="GO:0004674">
    <property type="term" value="F:protein serine/threonine kinase activity"/>
    <property type="evidence" value="ECO:0007669"/>
    <property type="project" value="UniProtKB-KW"/>
</dbReference>
<sequence>EKYLDNEPDAEKPSNEKPIPSVSISLIVPEAVPTAVPQTDLDTFETRMSDEVSNLDDDSDKRSDSGSINTVDSVGDGHDQEYDDSAQVQKRPKKGHIRPRNESKSHYRTIAKTRTYLKDGQVVTSTITKVIATGEENRVRQEHLHRKQDLRELKMLQKQENKQITDLQYKNQIALEAKERKFDTDSTTLRKTFDQDLDALNKQQKQLIERAEQAQQTDVKNAARKLKTEQDKELKLFRDKQKQEMKLLKQELDLLPRDNKKETAQKLRETKQIEMEEKDRVFLENQAERMEKHLKQLADQHRQKIALLENQCLQQKQQLYRAREASVWEMEKNQLHERHQLLKTQLKDMFFVKRHQMLTRHQKEMENLKRYNQTKEDEMLNRHAMERRRMPKILKSETKTRAMMFKQSLRLSNIGTPEDDKTKIKQFEESEKKRIKSEQLRQEEKHKKQLKTLTDKNEATVKELEQLQAEKRKMLMEQETQKIKEIDDQFAGDMTKWKAMLIPRKQAIEDQFQREVEEQQSFYSVRSGESAIHAMLSMHSGSVRSKGKDGTINSRHSTIL</sequence>
<dbReference type="PANTHER" id="PTHR46538">
    <property type="entry name" value="PROTEIN KINASE DOMAIN-CONTAINING PROTEIN"/>
    <property type="match status" value="1"/>
</dbReference>
<dbReference type="EMBL" id="HACG01037966">
    <property type="protein sequence ID" value="CEK84831.1"/>
    <property type="molecule type" value="Transcribed_RNA"/>
</dbReference>
<evidence type="ECO:0000256" key="4">
    <source>
        <dbReference type="ARBA" id="ARBA00022777"/>
    </source>
</evidence>
<keyword evidence="3" id="KW-0808">Transferase</keyword>
<evidence type="ECO:0000256" key="3">
    <source>
        <dbReference type="ARBA" id="ARBA00022679"/>
    </source>
</evidence>
<evidence type="ECO:0000313" key="8">
    <source>
        <dbReference type="EMBL" id="CEK84831.1"/>
    </source>
</evidence>
<feature type="region of interest" description="Disordered" evidence="6">
    <location>
        <begin position="1"/>
        <end position="107"/>
    </location>
</feature>
<name>A0A0B7AUV7_9EUPU</name>
<proteinExistence type="predicted"/>
<feature type="compositionally biased region" description="Basic and acidic residues" evidence="6">
    <location>
        <begin position="428"/>
        <end position="446"/>
    </location>
</feature>
<evidence type="ECO:0000313" key="7">
    <source>
        <dbReference type="EMBL" id="CEK84829.1"/>
    </source>
</evidence>
<keyword evidence="2" id="KW-0597">Phosphoprotein</keyword>
<evidence type="ECO:0000256" key="2">
    <source>
        <dbReference type="ARBA" id="ARBA00022553"/>
    </source>
</evidence>
<evidence type="ECO:0000256" key="1">
    <source>
        <dbReference type="ARBA" id="ARBA00022527"/>
    </source>
</evidence>
<evidence type="ECO:0000256" key="6">
    <source>
        <dbReference type="SAM" id="MobiDB-lite"/>
    </source>
</evidence>
<keyword evidence="4" id="KW-0418">Kinase</keyword>
<evidence type="ECO:0000256" key="5">
    <source>
        <dbReference type="SAM" id="Coils"/>
    </source>
</evidence>
<feature type="coiled-coil region" evidence="5">
    <location>
        <begin position="190"/>
        <end position="217"/>
    </location>
</feature>
<accession>A0A0B7AUV7</accession>
<dbReference type="InterPro" id="IPR051585">
    <property type="entry name" value="STE20_Ser/Thr_Kinases"/>
</dbReference>
<protein>
    <submittedName>
        <fullName evidence="7">Uncharacterized protein</fullName>
    </submittedName>
</protein>
<keyword evidence="5" id="KW-0175">Coiled coil</keyword>